<organism evidence="2 3">
    <name type="scientific">Brachybacterium endophyticum</name>
    <dbReference type="NCBI Taxonomy" id="2182385"/>
    <lineage>
        <taxon>Bacteria</taxon>
        <taxon>Bacillati</taxon>
        <taxon>Actinomycetota</taxon>
        <taxon>Actinomycetes</taxon>
        <taxon>Micrococcales</taxon>
        <taxon>Dermabacteraceae</taxon>
        <taxon>Brachybacterium</taxon>
    </lineage>
</organism>
<dbReference type="Proteomes" id="UP000245590">
    <property type="component" value="Unassembled WGS sequence"/>
</dbReference>
<dbReference type="EMBL" id="QFKX01000001">
    <property type="protein sequence ID" value="PWH07730.1"/>
    <property type="molecule type" value="Genomic_DNA"/>
</dbReference>
<dbReference type="SUPFAM" id="SSF49498">
    <property type="entry name" value="alpha-Amylase inhibitor tendamistat"/>
    <property type="match status" value="1"/>
</dbReference>
<protein>
    <recommendedName>
        <fullName evidence="4">Alpha-amlyase</fullName>
    </recommendedName>
</protein>
<evidence type="ECO:0000313" key="2">
    <source>
        <dbReference type="EMBL" id="PWH07730.1"/>
    </source>
</evidence>
<feature type="signal peptide" evidence="1">
    <location>
        <begin position="1"/>
        <end position="29"/>
    </location>
</feature>
<reference evidence="2 3" key="1">
    <citation type="submission" date="2018-05" db="EMBL/GenBank/DDBJ databases">
        <title>Brachybacterium sp. M1HQ-2T, whole genome shotgun sequence.</title>
        <authorList>
            <person name="Tuo L."/>
        </authorList>
    </citation>
    <scope>NUCLEOTIDE SEQUENCE [LARGE SCALE GENOMIC DNA]</scope>
    <source>
        <strain evidence="2 3">M1HQ-2</strain>
    </source>
</reference>
<dbReference type="InterPro" id="IPR036379">
    <property type="entry name" value="A-amylase_inhib_sf"/>
</dbReference>
<dbReference type="OrthoDB" id="3543903at2"/>
<sequence length="106" mass="11115">MHAKLSPAKIGLALAAAVLTMGAALPATAAPTASADDGPSTKDVPQCVWAWSNEYDDVIVHNACGNYQRYKVVMAFGPDLPCATLAPGQEHSWRDPSGRFDGLVSC</sequence>
<proteinExistence type="predicted"/>
<accession>A0A2U2RPF2</accession>
<feature type="chain" id="PRO_5015713374" description="Alpha-amlyase" evidence="1">
    <location>
        <begin position="30"/>
        <end position="106"/>
    </location>
</feature>
<dbReference type="RefSeq" id="WP_109274617.1">
    <property type="nucleotide sequence ID" value="NZ_QFKX01000001.1"/>
</dbReference>
<comment type="caution">
    <text evidence="2">The sequence shown here is derived from an EMBL/GenBank/DDBJ whole genome shotgun (WGS) entry which is preliminary data.</text>
</comment>
<keyword evidence="3" id="KW-1185">Reference proteome</keyword>
<keyword evidence="1" id="KW-0732">Signal</keyword>
<evidence type="ECO:0000313" key="3">
    <source>
        <dbReference type="Proteomes" id="UP000245590"/>
    </source>
</evidence>
<dbReference type="GO" id="GO:0015066">
    <property type="term" value="F:alpha-amylase inhibitor activity"/>
    <property type="evidence" value="ECO:0007669"/>
    <property type="project" value="InterPro"/>
</dbReference>
<dbReference type="Gene3D" id="2.60.40.20">
    <property type="entry name" value="Alpha-amylase inhibitor"/>
    <property type="match status" value="1"/>
</dbReference>
<evidence type="ECO:0000256" key="1">
    <source>
        <dbReference type="SAM" id="SignalP"/>
    </source>
</evidence>
<evidence type="ECO:0008006" key="4">
    <source>
        <dbReference type="Google" id="ProtNLM"/>
    </source>
</evidence>
<name>A0A2U2RPF2_9MICO</name>
<dbReference type="AlphaFoldDB" id="A0A2U2RPF2"/>
<gene>
    <name evidence="2" type="ORF">DEO23_03700</name>
</gene>